<organism evidence="1 2">
    <name type="scientific">Caerostris extrusa</name>
    <name type="common">Bark spider</name>
    <name type="synonym">Caerostris bankana</name>
    <dbReference type="NCBI Taxonomy" id="172846"/>
    <lineage>
        <taxon>Eukaryota</taxon>
        <taxon>Metazoa</taxon>
        <taxon>Ecdysozoa</taxon>
        <taxon>Arthropoda</taxon>
        <taxon>Chelicerata</taxon>
        <taxon>Arachnida</taxon>
        <taxon>Araneae</taxon>
        <taxon>Araneomorphae</taxon>
        <taxon>Entelegynae</taxon>
        <taxon>Araneoidea</taxon>
        <taxon>Araneidae</taxon>
        <taxon>Caerostris</taxon>
    </lineage>
</organism>
<proteinExistence type="predicted"/>
<accession>A0AAV4T0R8</accession>
<protein>
    <submittedName>
        <fullName evidence="1">Uncharacterized protein</fullName>
    </submittedName>
</protein>
<dbReference type="AlphaFoldDB" id="A0AAV4T0R8"/>
<evidence type="ECO:0000313" key="1">
    <source>
        <dbReference type="EMBL" id="GIY39036.1"/>
    </source>
</evidence>
<name>A0AAV4T0R8_CAEEX</name>
<keyword evidence="2" id="KW-1185">Reference proteome</keyword>
<gene>
    <name evidence="1" type="primary">AVEN_46586_1</name>
    <name evidence="1" type="ORF">CEXT_80091</name>
</gene>
<reference evidence="1 2" key="1">
    <citation type="submission" date="2021-06" db="EMBL/GenBank/DDBJ databases">
        <title>Caerostris extrusa draft genome.</title>
        <authorList>
            <person name="Kono N."/>
            <person name="Arakawa K."/>
        </authorList>
    </citation>
    <scope>NUCLEOTIDE SEQUENCE [LARGE SCALE GENOMIC DNA]</scope>
</reference>
<evidence type="ECO:0000313" key="2">
    <source>
        <dbReference type="Proteomes" id="UP001054945"/>
    </source>
</evidence>
<dbReference type="Proteomes" id="UP001054945">
    <property type="component" value="Unassembled WGS sequence"/>
</dbReference>
<comment type="caution">
    <text evidence="1">The sequence shown here is derived from an EMBL/GenBank/DDBJ whole genome shotgun (WGS) entry which is preliminary data.</text>
</comment>
<sequence length="684" mass="78161">MQDDLQDVSNNLAGKSQVALDVTKWKVQDTLKDMKLKMQRITQGFEVKDDLARCIEKLEEAMVTQINIYDRIQNFEDQQYFTNLIADISSATANSIHITDPSLASEVDLVRLEMLIRSNIVLKEYKIALDAFKQWVFPFAHHYIDESMIHLQLDGDVENLVFNAVTIRSLVVKAAIVQDSYCKTLFSGHEVVLKADLRKSAANKDAIKFRAIEFHFKSDNETVQSQVNEALKKFDITATHMGNSYYSPYAVWKIQLHKTTGASSYRDLEVFRGKVDLELEGNGSYVAKDVGSVDDEYQILEELDVNEEIHTYNLPNFRHVDMLNHDESKIGYVTSGAEPTLSSPINYVCNLVKMHTTSIIMSSLCQISMIGREIPRLCKANVGHIEIDKKSSIIKSSLNQISVIDREMSGLDRNNTNHIEIDEKSIIKASLYQISRIDREMPRHFNTNANRTEIDKKSSIIKSSLYQISIIDRETSELRINDVNPIEINEKSIIKSSLYQISIIDRETSELRINDVNPIEINEKSIIKSSLYQISIIPRETSELNRNNTNRIELSEKSPETEDYNMIRKPIKTLLLTTLNANSKNGDQNTVTNNSTIENQTTTNSSISFKKDNAINDCVLVDAFSDNYNNHSNLFLLSEKEVTFNKKMIESLELNYSLLLADLITRSLTNTNHQLMNPYYHHKK</sequence>
<dbReference type="EMBL" id="BPLR01010390">
    <property type="protein sequence ID" value="GIY39036.1"/>
    <property type="molecule type" value="Genomic_DNA"/>
</dbReference>